<name>A0ABY3RGK8_9BRAD</name>
<sequence>MFDAKWLEFFKLPLRAIIAIALASGALLVLVLTHVLDLGPISTFALPVLIIVVVASVAAAIVGCGESLFAPLREKKKESALVRRRAIRRKEEDEHREQRQETTLSQLDHLSKEEIAIVVNALRGGSPSFYTYVFSPPVSMLQGKRLVWTPGGQHHQDYYPYSFHDFVWKVLLERKDEFFALHAEHKKAEEERKKAERNRRGY</sequence>
<reference evidence="2" key="1">
    <citation type="journal article" date="2024" name="Antonie Van Leeuwenhoek">
        <title>Bradyrhizobium ontarionense sp. nov., a novel bacterial symbiont isolated from Aeschynomene indica (Indian jointvetch), harbours photosynthesis, nitrogen fixation and nitrous oxide (N2O) reductase genes.</title>
        <authorList>
            <person name="Bromfield E.S.P."/>
            <person name="Cloutier S."/>
        </authorList>
    </citation>
    <scope>NUCLEOTIDE SEQUENCE</scope>
    <source>
        <strain evidence="2">A19</strain>
    </source>
</reference>
<keyword evidence="3" id="KW-1185">Reference proteome</keyword>
<dbReference type="EMBL" id="CP088156">
    <property type="protein sequence ID" value="UFZ06594.1"/>
    <property type="molecule type" value="Genomic_DNA"/>
</dbReference>
<proteinExistence type="predicted"/>
<evidence type="ECO:0000313" key="3">
    <source>
        <dbReference type="Proteomes" id="UP001431010"/>
    </source>
</evidence>
<organism evidence="2 3">
    <name type="scientific">Bradyrhizobium ontarionense</name>
    <dbReference type="NCBI Taxonomy" id="2898149"/>
    <lineage>
        <taxon>Bacteria</taxon>
        <taxon>Pseudomonadati</taxon>
        <taxon>Pseudomonadota</taxon>
        <taxon>Alphaproteobacteria</taxon>
        <taxon>Hyphomicrobiales</taxon>
        <taxon>Nitrobacteraceae</taxon>
        <taxon>Bradyrhizobium</taxon>
    </lineage>
</organism>
<evidence type="ECO:0000313" key="2">
    <source>
        <dbReference type="EMBL" id="UFZ06594.1"/>
    </source>
</evidence>
<keyword evidence="1" id="KW-0472">Membrane</keyword>
<evidence type="ECO:0000256" key="1">
    <source>
        <dbReference type="SAM" id="Phobius"/>
    </source>
</evidence>
<protein>
    <submittedName>
        <fullName evidence="2">Uncharacterized protein</fullName>
    </submittedName>
</protein>
<feature type="transmembrane region" description="Helical" evidence="1">
    <location>
        <begin position="44"/>
        <end position="69"/>
    </location>
</feature>
<dbReference type="Proteomes" id="UP001431010">
    <property type="component" value="Chromosome"/>
</dbReference>
<dbReference type="RefSeq" id="WP_231325986.1">
    <property type="nucleotide sequence ID" value="NZ_CP088156.1"/>
</dbReference>
<keyword evidence="1" id="KW-0812">Transmembrane</keyword>
<gene>
    <name evidence="2" type="ORF">LQG66_09970</name>
</gene>
<feature type="transmembrane region" description="Helical" evidence="1">
    <location>
        <begin position="12"/>
        <end position="32"/>
    </location>
</feature>
<keyword evidence="1" id="KW-1133">Transmembrane helix</keyword>
<accession>A0ABY3RGK8</accession>